<organism evidence="4 5">
    <name type="scientific">Micractinium conductrix</name>
    <dbReference type="NCBI Taxonomy" id="554055"/>
    <lineage>
        <taxon>Eukaryota</taxon>
        <taxon>Viridiplantae</taxon>
        <taxon>Chlorophyta</taxon>
        <taxon>core chlorophytes</taxon>
        <taxon>Trebouxiophyceae</taxon>
        <taxon>Chlorellales</taxon>
        <taxon>Chlorellaceae</taxon>
        <taxon>Chlorella clade</taxon>
        <taxon>Micractinium</taxon>
    </lineage>
</organism>
<dbReference type="PANTHER" id="PTHR44329:SF214">
    <property type="entry name" value="PROTEIN KINASE DOMAIN-CONTAINING PROTEIN"/>
    <property type="match status" value="1"/>
</dbReference>
<dbReference type="OrthoDB" id="687730at2759"/>
<proteinExistence type="predicted"/>
<dbReference type="PROSITE" id="PS50011">
    <property type="entry name" value="PROTEIN_KINASE_DOM"/>
    <property type="match status" value="1"/>
</dbReference>
<dbReference type="Gene3D" id="1.10.510.10">
    <property type="entry name" value="Transferase(Phosphotransferase) domain 1"/>
    <property type="match status" value="1"/>
</dbReference>
<evidence type="ECO:0000313" key="4">
    <source>
        <dbReference type="EMBL" id="PSC74722.1"/>
    </source>
</evidence>
<dbReference type="InterPro" id="IPR011009">
    <property type="entry name" value="Kinase-like_dom_sf"/>
</dbReference>
<keyword evidence="5" id="KW-1185">Reference proteome</keyword>
<dbReference type="InterPro" id="IPR051681">
    <property type="entry name" value="Ser/Thr_Kinases-Pseudokinases"/>
</dbReference>
<feature type="region of interest" description="Disordered" evidence="1">
    <location>
        <begin position="337"/>
        <end position="365"/>
    </location>
</feature>
<dbReference type="InterPro" id="IPR000719">
    <property type="entry name" value="Prot_kinase_dom"/>
</dbReference>
<dbReference type="SUPFAM" id="SSF49879">
    <property type="entry name" value="SMAD/FHA domain"/>
    <property type="match status" value="1"/>
</dbReference>
<dbReference type="AlphaFoldDB" id="A0A2P6VKU2"/>
<dbReference type="CDD" id="cd00060">
    <property type="entry name" value="FHA"/>
    <property type="match status" value="1"/>
</dbReference>
<dbReference type="GO" id="GO:0004674">
    <property type="term" value="F:protein serine/threonine kinase activity"/>
    <property type="evidence" value="ECO:0007669"/>
    <property type="project" value="TreeGrafter"/>
</dbReference>
<dbReference type="Pfam" id="PF00498">
    <property type="entry name" value="FHA"/>
    <property type="match status" value="1"/>
</dbReference>
<dbReference type="SMART" id="SM00240">
    <property type="entry name" value="FHA"/>
    <property type="match status" value="1"/>
</dbReference>
<feature type="domain" description="Protein kinase" evidence="3">
    <location>
        <begin position="1"/>
        <end position="185"/>
    </location>
</feature>
<feature type="domain" description="FHA" evidence="2">
    <location>
        <begin position="249"/>
        <end position="304"/>
    </location>
</feature>
<reference evidence="4 5" key="1">
    <citation type="journal article" date="2018" name="Plant J.">
        <title>Genome sequences of Chlorella sorokiniana UTEX 1602 and Micractinium conductrix SAG 241.80: implications to maltose excretion by a green alga.</title>
        <authorList>
            <person name="Arriola M.B."/>
            <person name="Velmurugan N."/>
            <person name="Zhang Y."/>
            <person name="Plunkett M.H."/>
            <person name="Hondzo H."/>
            <person name="Barney B.M."/>
        </authorList>
    </citation>
    <scope>NUCLEOTIDE SEQUENCE [LARGE SCALE GENOMIC DNA]</scope>
    <source>
        <strain evidence="4 5">SAG 241.80</strain>
    </source>
</reference>
<gene>
    <name evidence="4" type="ORF">C2E20_2312</name>
</gene>
<dbReference type="Pfam" id="PF00069">
    <property type="entry name" value="Pkinase"/>
    <property type="match status" value="1"/>
</dbReference>
<accession>A0A2P6VKU2</accession>
<evidence type="ECO:0000259" key="3">
    <source>
        <dbReference type="PROSITE" id="PS50011"/>
    </source>
</evidence>
<dbReference type="GO" id="GO:0005524">
    <property type="term" value="F:ATP binding"/>
    <property type="evidence" value="ECO:0007669"/>
    <property type="project" value="InterPro"/>
</dbReference>
<evidence type="ECO:0000313" key="5">
    <source>
        <dbReference type="Proteomes" id="UP000239649"/>
    </source>
</evidence>
<dbReference type="InterPro" id="IPR008984">
    <property type="entry name" value="SMAD_FHA_dom_sf"/>
</dbReference>
<evidence type="ECO:0000256" key="1">
    <source>
        <dbReference type="SAM" id="MobiDB-lite"/>
    </source>
</evidence>
<name>A0A2P6VKU2_9CHLO</name>
<dbReference type="STRING" id="554055.A0A2P6VKU2"/>
<sequence length="365" mass="38256">MQLMHGGSLMQALQGPSSRQQLRWAERGCQVALDIAEALDYLHTQLGILHSDLKPANVMLSADWRASISDLGVAQVVGCGARPPLGYNEAYAAPEQLLGACCTLAADIYSFGVLLVALLTQLPVIQRDGWRLPCAPQECPQEVVGLIEECLATDPQHRPTAAATLPLKFRCRCLPWTPRSPHTMFAAALSQPRLASGLQRRAPAPRSSRGSRLVCSAKLVLTPVGTGKTEHIGEEVAMPGAIELKEGLFELGRADPADIIIAIPTVSTRHAMLRVADTEAPAAGSVQVTDLGSTNGTSLDGEELEPMKAVALPVGGEVIFGDKHLAAYRLDFVPDGPPAAAPAGEEAPAAAVAAASEAPAAAGQE</sequence>
<dbReference type="Gene3D" id="2.60.200.20">
    <property type="match status" value="1"/>
</dbReference>
<dbReference type="PROSITE" id="PS50006">
    <property type="entry name" value="FHA_DOMAIN"/>
    <property type="match status" value="1"/>
</dbReference>
<dbReference type="SUPFAM" id="SSF56112">
    <property type="entry name" value="Protein kinase-like (PK-like)"/>
    <property type="match status" value="1"/>
</dbReference>
<feature type="compositionally biased region" description="Low complexity" evidence="1">
    <location>
        <begin position="341"/>
        <end position="365"/>
    </location>
</feature>
<dbReference type="InterPro" id="IPR000253">
    <property type="entry name" value="FHA_dom"/>
</dbReference>
<dbReference type="PANTHER" id="PTHR44329">
    <property type="entry name" value="SERINE/THREONINE-PROTEIN KINASE TNNI3K-RELATED"/>
    <property type="match status" value="1"/>
</dbReference>
<comment type="caution">
    <text evidence="4">The sequence shown here is derived from an EMBL/GenBank/DDBJ whole genome shotgun (WGS) entry which is preliminary data.</text>
</comment>
<evidence type="ECO:0000259" key="2">
    <source>
        <dbReference type="PROSITE" id="PS50006"/>
    </source>
</evidence>
<dbReference type="SMART" id="SM00220">
    <property type="entry name" value="S_TKc"/>
    <property type="match status" value="1"/>
</dbReference>
<dbReference type="PROSITE" id="PS00108">
    <property type="entry name" value="PROTEIN_KINASE_ST"/>
    <property type="match status" value="1"/>
</dbReference>
<dbReference type="InterPro" id="IPR008271">
    <property type="entry name" value="Ser/Thr_kinase_AS"/>
</dbReference>
<dbReference type="EMBL" id="LHPF02000004">
    <property type="protein sequence ID" value="PSC74722.1"/>
    <property type="molecule type" value="Genomic_DNA"/>
</dbReference>
<protein>
    <submittedName>
        <fullName evidence="4">Serine threonine-kinase</fullName>
    </submittedName>
</protein>
<dbReference type="Proteomes" id="UP000239649">
    <property type="component" value="Unassembled WGS sequence"/>
</dbReference>